<comment type="caution">
    <text evidence="4">The sequence shown here is derived from an EMBL/GenBank/DDBJ whole genome shotgun (WGS) entry which is preliminary data.</text>
</comment>
<dbReference type="PIRSF" id="PIRSF004846">
    <property type="entry name" value="ModA"/>
    <property type="match status" value="1"/>
</dbReference>
<proteinExistence type="inferred from homology"/>
<comment type="similarity">
    <text evidence="1">Belongs to the bacterial solute-binding protein ModA family.</text>
</comment>
<organism evidence="4 5">
    <name type="scientific">Microvirga puerhi</name>
    <dbReference type="NCBI Taxonomy" id="2876078"/>
    <lineage>
        <taxon>Bacteria</taxon>
        <taxon>Pseudomonadati</taxon>
        <taxon>Pseudomonadota</taxon>
        <taxon>Alphaproteobacteria</taxon>
        <taxon>Hyphomicrobiales</taxon>
        <taxon>Methylobacteriaceae</taxon>
        <taxon>Microvirga</taxon>
    </lineage>
</organism>
<keyword evidence="2" id="KW-0479">Metal-binding</keyword>
<dbReference type="CDD" id="cd13536">
    <property type="entry name" value="PBP2_EcModA"/>
    <property type="match status" value="1"/>
</dbReference>
<accession>A0ABS7VI44</accession>
<dbReference type="Gene3D" id="3.40.190.10">
    <property type="entry name" value="Periplasmic binding protein-like II"/>
    <property type="match status" value="2"/>
</dbReference>
<evidence type="ECO:0000256" key="3">
    <source>
        <dbReference type="ARBA" id="ARBA00022729"/>
    </source>
</evidence>
<dbReference type="NCBIfam" id="NF007958">
    <property type="entry name" value="PRK10677.1"/>
    <property type="match status" value="1"/>
</dbReference>
<gene>
    <name evidence="4" type="primary">modA</name>
    <name evidence="4" type="ORF">K9B37_02615</name>
</gene>
<dbReference type="NCBIfam" id="TIGR01256">
    <property type="entry name" value="modA"/>
    <property type="match status" value="1"/>
</dbReference>
<dbReference type="InterPro" id="IPR005950">
    <property type="entry name" value="ModA"/>
</dbReference>
<evidence type="ECO:0000313" key="4">
    <source>
        <dbReference type="EMBL" id="MBZ6075191.1"/>
    </source>
</evidence>
<evidence type="ECO:0000256" key="2">
    <source>
        <dbReference type="ARBA" id="ARBA00022723"/>
    </source>
</evidence>
<keyword evidence="3" id="KW-0732">Signal</keyword>
<dbReference type="InterPro" id="IPR050682">
    <property type="entry name" value="ModA/WtpA"/>
</dbReference>
<dbReference type="PANTHER" id="PTHR30632:SF17">
    <property type="entry name" value="MOLYBDATE-BINDING PROTEIN MODA"/>
    <property type="match status" value="1"/>
</dbReference>
<keyword evidence="5" id="KW-1185">Reference proteome</keyword>
<dbReference type="Proteomes" id="UP000704176">
    <property type="component" value="Unassembled WGS sequence"/>
</dbReference>
<dbReference type="EMBL" id="JAIRBM010000002">
    <property type="protein sequence ID" value="MBZ6075191.1"/>
    <property type="molecule type" value="Genomic_DNA"/>
</dbReference>
<reference evidence="4 5" key="1">
    <citation type="submission" date="2021-09" db="EMBL/GenBank/DDBJ databases">
        <title>The complete genome sequence of a new microorganism.</title>
        <authorList>
            <person name="Zi Z."/>
        </authorList>
    </citation>
    <scope>NUCLEOTIDE SEQUENCE [LARGE SCALE GENOMIC DNA]</scope>
    <source>
        <strain evidence="4 5">WGZ8</strain>
    </source>
</reference>
<dbReference type="SUPFAM" id="SSF53850">
    <property type="entry name" value="Periplasmic binding protein-like II"/>
    <property type="match status" value="1"/>
</dbReference>
<protein>
    <submittedName>
        <fullName evidence="4">Molybdate ABC transporter substrate-binding protein</fullName>
    </submittedName>
</protein>
<name>A0ABS7VI44_9HYPH</name>
<dbReference type="Pfam" id="PF13531">
    <property type="entry name" value="SBP_bac_11"/>
    <property type="match status" value="1"/>
</dbReference>
<evidence type="ECO:0000313" key="5">
    <source>
        <dbReference type="Proteomes" id="UP000704176"/>
    </source>
</evidence>
<dbReference type="PANTHER" id="PTHR30632">
    <property type="entry name" value="MOLYBDATE-BINDING PERIPLASMIC PROTEIN"/>
    <property type="match status" value="1"/>
</dbReference>
<evidence type="ECO:0000256" key="1">
    <source>
        <dbReference type="ARBA" id="ARBA00009175"/>
    </source>
</evidence>
<sequence>MKRAFDTGTGFLRSVLIAAAVLLSASLPMVAQERSVVVFAAASLKNSLDNAAGAWQRETGKKAVISYAGSNVLAKQIEAGAPADLFFSADLDWMDYAASKNLIEPRSRITLLGNALVLVAPKDDARDLTLGPNADLVGALKDGRLAMGQVEAVPAGKYGKAALEKLGLWDSVKDRIAQVDNVRAALVLVARGEAPLGIVYRTDAASDPSVRIVATFPEGSHPPIAYPIALTKASTNPDARGFLDFLRSAKAKRFFEQQGFSIIDKPVSGS</sequence>